<dbReference type="AlphaFoldDB" id="A0A7C8VEI7"/>
<name>A0A7C8VEI7_ORBOL</name>
<feature type="domain" description="F-box" evidence="1">
    <location>
        <begin position="37"/>
        <end position="87"/>
    </location>
</feature>
<dbReference type="InterPro" id="IPR036047">
    <property type="entry name" value="F-box-like_dom_sf"/>
</dbReference>
<protein>
    <recommendedName>
        <fullName evidence="1">F-box domain-containing protein</fullName>
    </recommendedName>
</protein>
<evidence type="ECO:0000313" key="2">
    <source>
        <dbReference type="EMBL" id="KAF3275937.1"/>
    </source>
</evidence>
<dbReference type="OrthoDB" id="5277077at2759"/>
<dbReference type="SUPFAM" id="SSF81383">
    <property type="entry name" value="F-box domain"/>
    <property type="match status" value="1"/>
</dbReference>
<dbReference type="InterPro" id="IPR001810">
    <property type="entry name" value="F-box_dom"/>
</dbReference>
<proteinExistence type="predicted"/>
<comment type="caution">
    <text evidence="2">The sequence shown here is derived from an EMBL/GenBank/DDBJ whole genome shotgun (WGS) entry which is preliminary data.</text>
</comment>
<dbReference type="PROSITE" id="PS50181">
    <property type="entry name" value="FBOX"/>
    <property type="match status" value="1"/>
</dbReference>
<dbReference type="Pfam" id="PF00646">
    <property type="entry name" value="F-box"/>
    <property type="match status" value="1"/>
</dbReference>
<gene>
    <name evidence="2" type="ORF">TWF970_006547</name>
</gene>
<sequence length="481" mass="55107">MSLLSRIGRSLNWINPSGIATDPSAQQYKHLATDASATLLSTFPQELIDEILFNISKKDVFQLSSCSKYWRARTIPLIFRHLAWKDVNDAYLFSHGGILAYVRPVVRQISMSFTRYPKALIKIIETYRVWMEVFSLFPNVRDLQMDLYVVNELEGNMIRSILTQISNSPASEKLQSLNIERIPIERGFIHDLTRPHGSILVSTLGIYTNLPLGAREYYEILPRETQDFLGPLINNETDISLPVPKGLTKLGVSLKEFSLVSNPHSSLDFNVLVHSLAGSIKELRIMADRFIHTQDPTSSINIWPTTFSALAAITIIVDGYSLHHLTDIGIWLPNIQFLTLSNGPSYPYRHRNPNILALLSAQEQMLCKAIERLKSLKRIRLPWPYTYEDQLNIGIDSLNHWPKVYFSSERLKSLVGKWVKSGSSTLERVVFVIEYFSSNGRHDKILRVNVLRGPEFEEGWNLCCQEDHNYIYKPFDRDILV</sequence>
<dbReference type="EMBL" id="JAABOJ010000035">
    <property type="protein sequence ID" value="KAF3275937.1"/>
    <property type="molecule type" value="Genomic_DNA"/>
</dbReference>
<reference evidence="2 3" key="1">
    <citation type="submission" date="2020-01" db="EMBL/GenBank/DDBJ databases">
        <authorList>
            <person name="Palmer J.M."/>
        </authorList>
    </citation>
    <scope>NUCLEOTIDE SEQUENCE [LARGE SCALE GENOMIC DNA]</scope>
    <source>
        <strain evidence="2 3">TWF970</strain>
    </source>
</reference>
<organism evidence="2 3">
    <name type="scientific">Orbilia oligospora</name>
    <name type="common">Nematode-trapping fungus</name>
    <name type="synonym">Arthrobotrys oligospora</name>
    <dbReference type="NCBI Taxonomy" id="2813651"/>
    <lineage>
        <taxon>Eukaryota</taxon>
        <taxon>Fungi</taxon>
        <taxon>Dikarya</taxon>
        <taxon>Ascomycota</taxon>
        <taxon>Pezizomycotina</taxon>
        <taxon>Orbiliomycetes</taxon>
        <taxon>Orbiliales</taxon>
        <taxon>Orbiliaceae</taxon>
        <taxon>Orbilia</taxon>
    </lineage>
</organism>
<evidence type="ECO:0000313" key="3">
    <source>
        <dbReference type="Proteomes" id="UP000474640"/>
    </source>
</evidence>
<evidence type="ECO:0000259" key="1">
    <source>
        <dbReference type="PROSITE" id="PS50181"/>
    </source>
</evidence>
<accession>A0A7C8VEI7</accession>
<dbReference type="Proteomes" id="UP000474640">
    <property type="component" value="Unassembled WGS sequence"/>
</dbReference>